<evidence type="ECO:0000256" key="3">
    <source>
        <dbReference type="ARBA" id="ARBA00005145"/>
    </source>
</evidence>
<dbReference type="PROSITE" id="PS50968">
    <property type="entry name" value="BIOTINYL_LIPOYL"/>
    <property type="match status" value="2"/>
</dbReference>
<evidence type="ECO:0000259" key="13">
    <source>
        <dbReference type="PROSITE" id="PS50968"/>
    </source>
</evidence>
<protein>
    <recommendedName>
        <fullName evidence="6 12">Dihydrolipoyllysine-residue succinyltransferase component of 2-oxoglutarate dehydrogenase complex</fullName>
        <ecNumber evidence="5 12">2.3.1.61</ecNumber>
    </recommendedName>
    <alternativeName>
        <fullName evidence="12">2-oxoglutarate dehydrogenase complex component E2</fullName>
    </alternativeName>
</protein>
<comment type="function">
    <text evidence="2 12">E2 component of the 2-oxoglutarate dehydrogenase (OGDH) complex which catalyzes the second step in the conversion of 2-oxoglutarate to succinyl-CoA and CO(2).</text>
</comment>
<evidence type="ECO:0000256" key="4">
    <source>
        <dbReference type="ARBA" id="ARBA00007317"/>
    </source>
</evidence>
<dbReference type="InterPro" id="IPR023213">
    <property type="entry name" value="CAT-like_dom_sf"/>
</dbReference>
<dbReference type="SUPFAM" id="SSF47005">
    <property type="entry name" value="Peripheral subunit-binding domain of 2-oxo acid dehydrogenase complex"/>
    <property type="match status" value="1"/>
</dbReference>
<evidence type="ECO:0000256" key="8">
    <source>
        <dbReference type="ARBA" id="ARBA00022679"/>
    </source>
</evidence>
<evidence type="ECO:0000256" key="6">
    <source>
        <dbReference type="ARBA" id="ARBA00019511"/>
    </source>
</evidence>
<accession>A0ABX2IQA3</accession>
<feature type="domain" description="Lipoyl-binding" evidence="13">
    <location>
        <begin position="2"/>
        <end position="77"/>
    </location>
</feature>
<proteinExistence type="inferred from homology"/>
<dbReference type="CDD" id="cd06849">
    <property type="entry name" value="lipoyl_domain"/>
    <property type="match status" value="2"/>
</dbReference>
<dbReference type="Pfam" id="PF00364">
    <property type="entry name" value="Biotin_lipoyl"/>
    <property type="match status" value="2"/>
</dbReference>
<organism evidence="15 16">
    <name type="scientific">Parasulfitobacter algicola</name>
    <dbReference type="NCBI Taxonomy" id="2614809"/>
    <lineage>
        <taxon>Bacteria</taxon>
        <taxon>Pseudomonadati</taxon>
        <taxon>Pseudomonadota</taxon>
        <taxon>Alphaproteobacteria</taxon>
        <taxon>Rhodobacterales</taxon>
        <taxon>Roseobacteraceae</taxon>
        <taxon>Parasulfitobacter</taxon>
    </lineage>
</organism>
<dbReference type="InterPro" id="IPR004167">
    <property type="entry name" value="PSBD"/>
</dbReference>
<comment type="caution">
    <text evidence="15">The sequence shown here is derived from an EMBL/GenBank/DDBJ whole genome shotgun (WGS) entry which is preliminary data.</text>
</comment>
<dbReference type="PANTHER" id="PTHR43416:SF5">
    <property type="entry name" value="DIHYDROLIPOYLLYSINE-RESIDUE SUCCINYLTRANSFERASE COMPONENT OF 2-OXOGLUTARATE DEHYDROGENASE COMPLEX, MITOCHONDRIAL"/>
    <property type="match status" value="1"/>
</dbReference>
<dbReference type="PANTHER" id="PTHR43416">
    <property type="entry name" value="DIHYDROLIPOYLLYSINE-RESIDUE SUCCINYLTRANSFERASE COMPONENT OF 2-OXOGLUTARATE DEHYDROGENASE COMPLEX, MITOCHONDRIAL-RELATED"/>
    <property type="match status" value="1"/>
</dbReference>
<keyword evidence="9 12" id="KW-0450">Lipoyl</keyword>
<evidence type="ECO:0000256" key="9">
    <source>
        <dbReference type="ARBA" id="ARBA00022823"/>
    </source>
</evidence>
<evidence type="ECO:0000256" key="7">
    <source>
        <dbReference type="ARBA" id="ARBA00022532"/>
    </source>
</evidence>
<keyword evidence="7 12" id="KW-0816">Tricarboxylic acid cycle</keyword>
<keyword evidence="8 12" id="KW-0808">Transferase</keyword>
<reference evidence="15 16" key="1">
    <citation type="submission" date="2020-06" db="EMBL/GenBank/DDBJ databases">
        <title>Sulfitobacter algicola sp. nov., isolated from green algae.</title>
        <authorList>
            <person name="Wang C."/>
        </authorList>
    </citation>
    <scope>NUCLEOTIDE SEQUENCE [LARGE SCALE GENOMIC DNA]</scope>
    <source>
        <strain evidence="15 16">1151</strain>
    </source>
</reference>
<dbReference type="InterPro" id="IPR050537">
    <property type="entry name" value="2-oxoacid_dehydrogenase"/>
</dbReference>
<dbReference type="NCBIfam" id="TIGR01347">
    <property type="entry name" value="sucB"/>
    <property type="match status" value="1"/>
</dbReference>
<comment type="similarity">
    <text evidence="4 12">Belongs to the 2-oxoacid dehydrogenase family.</text>
</comment>
<keyword evidence="10 12" id="KW-0012">Acyltransferase</keyword>
<dbReference type="RefSeq" id="WP_174137682.1">
    <property type="nucleotide sequence ID" value="NZ_JABUFE010000004.1"/>
</dbReference>
<dbReference type="InterPro" id="IPR036625">
    <property type="entry name" value="E3-bd_dom_sf"/>
</dbReference>
<dbReference type="InterPro" id="IPR011053">
    <property type="entry name" value="Single_hybrid_motif"/>
</dbReference>
<evidence type="ECO:0000256" key="11">
    <source>
        <dbReference type="ARBA" id="ARBA00052761"/>
    </source>
</evidence>
<gene>
    <name evidence="15" type="primary">odhB</name>
    <name evidence="15" type="ORF">HRQ87_09600</name>
</gene>
<dbReference type="SUPFAM" id="SSF52777">
    <property type="entry name" value="CoA-dependent acyltransferases"/>
    <property type="match status" value="1"/>
</dbReference>
<evidence type="ECO:0000256" key="1">
    <source>
        <dbReference type="ARBA" id="ARBA00001938"/>
    </source>
</evidence>
<dbReference type="SUPFAM" id="SSF51230">
    <property type="entry name" value="Single hybrid motif"/>
    <property type="match status" value="2"/>
</dbReference>
<sequence>MSTEVRVPTLGESVTEATVATWFKKPGDTVAVDEMLCELETDKVTVEVPSPVAGKLSEIVAAEGDTVGVDALLANISESGEAAETKEIAKPAKEAPAKKAAASSGGSVDVMVPTLGESVTEATVSTWFKAVGDTVAQDEMLCELETDKVSVEVPAPAAGTLTEILAAEGATVNASAKLAVLSSDVSASSSSVSPAAPAAIADPAAASGKDVENAPSANKLMAENNMSADQVTGTGRDGRVMKEDVLKALSAPKAEAPSAATIPRAPVAADDASREERVKMTRLRQTIAKRLKDSQNTAAMLTTYNEVDMTEVMALRSEYKELFEKKHGARLGFMSFFTKACCHALKEIPEVNAEIDGTDIVYKNFVHMGIAAGTPTGLVVPVIRDADSMSFAEIEKAIAEKGKRARDGKLSMAEMQGGTFTISNGGVYGSLMSSPILNPPQSGILGMHKIQDRPMVINGEIKIRPMMYLALSYDHRVVDGKGAVTFLVRVKEALEDPRRLLMDL</sequence>
<dbReference type="InterPro" id="IPR006255">
    <property type="entry name" value="SucB"/>
</dbReference>
<feature type="domain" description="Peripheral subunit-binding (PSBD)" evidence="14">
    <location>
        <begin position="212"/>
        <end position="249"/>
    </location>
</feature>
<dbReference type="Pfam" id="PF02817">
    <property type="entry name" value="E3_binding"/>
    <property type="match status" value="1"/>
</dbReference>
<dbReference type="NCBIfam" id="NF004309">
    <property type="entry name" value="PRK05704.1"/>
    <property type="match status" value="1"/>
</dbReference>
<evidence type="ECO:0000259" key="14">
    <source>
        <dbReference type="PROSITE" id="PS51826"/>
    </source>
</evidence>
<dbReference type="Pfam" id="PF00198">
    <property type="entry name" value="2-oxoacid_dh"/>
    <property type="match status" value="1"/>
</dbReference>
<dbReference type="Gene3D" id="3.30.559.10">
    <property type="entry name" value="Chloramphenicol acetyltransferase-like domain"/>
    <property type="match status" value="1"/>
</dbReference>
<name>A0ABX2IQA3_9RHOB</name>
<evidence type="ECO:0000256" key="2">
    <source>
        <dbReference type="ARBA" id="ARBA00004052"/>
    </source>
</evidence>
<comment type="catalytic activity">
    <reaction evidence="11 12">
        <text>N(6)-[(R)-dihydrolipoyl]-L-lysyl-[protein] + succinyl-CoA = N(6)-[(R)-S(8)-succinyldihydrolipoyl]-L-lysyl-[protein] + CoA</text>
        <dbReference type="Rhea" id="RHEA:15213"/>
        <dbReference type="Rhea" id="RHEA-COMP:10475"/>
        <dbReference type="Rhea" id="RHEA-COMP:20092"/>
        <dbReference type="ChEBI" id="CHEBI:57287"/>
        <dbReference type="ChEBI" id="CHEBI:57292"/>
        <dbReference type="ChEBI" id="CHEBI:83100"/>
        <dbReference type="ChEBI" id="CHEBI:83120"/>
        <dbReference type="EC" id="2.3.1.61"/>
    </reaction>
</comment>
<dbReference type="InterPro" id="IPR001078">
    <property type="entry name" value="2-oxoacid_DH_actylTfrase"/>
</dbReference>
<evidence type="ECO:0000256" key="12">
    <source>
        <dbReference type="RuleBase" id="RU361138"/>
    </source>
</evidence>
<dbReference type="Gene3D" id="4.10.320.10">
    <property type="entry name" value="E3-binding domain"/>
    <property type="match status" value="1"/>
</dbReference>
<comment type="pathway">
    <text evidence="3 12">Amino-acid degradation; L-lysine degradation via saccharopine pathway; glutaryl-CoA from L-lysine: step 6/6.</text>
</comment>
<dbReference type="PROSITE" id="PS51826">
    <property type="entry name" value="PSBD"/>
    <property type="match status" value="1"/>
</dbReference>
<feature type="domain" description="Lipoyl-binding" evidence="13">
    <location>
        <begin position="107"/>
        <end position="182"/>
    </location>
</feature>
<dbReference type="Gene3D" id="2.40.50.100">
    <property type="match status" value="2"/>
</dbReference>
<evidence type="ECO:0000256" key="5">
    <source>
        <dbReference type="ARBA" id="ARBA00012945"/>
    </source>
</evidence>
<dbReference type="Proteomes" id="UP000777935">
    <property type="component" value="Unassembled WGS sequence"/>
</dbReference>
<evidence type="ECO:0000313" key="15">
    <source>
        <dbReference type="EMBL" id="NSX55054.1"/>
    </source>
</evidence>
<dbReference type="EMBL" id="JABUFE010000004">
    <property type="protein sequence ID" value="NSX55054.1"/>
    <property type="molecule type" value="Genomic_DNA"/>
</dbReference>
<dbReference type="GO" id="GO:0004149">
    <property type="term" value="F:dihydrolipoyllysine-residue succinyltransferase activity"/>
    <property type="evidence" value="ECO:0007669"/>
    <property type="project" value="UniProtKB-EC"/>
</dbReference>
<dbReference type="EC" id="2.3.1.61" evidence="5 12"/>
<dbReference type="InterPro" id="IPR000089">
    <property type="entry name" value="Biotin_lipoyl"/>
</dbReference>
<evidence type="ECO:0000256" key="10">
    <source>
        <dbReference type="ARBA" id="ARBA00023315"/>
    </source>
</evidence>
<comment type="cofactor">
    <cofactor evidence="1">
        <name>(R)-lipoate</name>
        <dbReference type="ChEBI" id="CHEBI:83088"/>
    </cofactor>
</comment>
<keyword evidence="16" id="KW-1185">Reference proteome</keyword>
<evidence type="ECO:0000313" key="16">
    <source>
        <dbReference type="Proteomes" id="UP000777935"/>
    </source>
</evidence>